<dbReference type="RefSeq" id="XP_028534824.1">
    <property type="nucleotide sequence ID" value="XM_028679074.1"/>
</dbReference>
<gene>
    <name evidence="3" type="primary">MKP1</name>
    <name evidence="3" type="ORF">PRELSG_1403300</name>
</gene>
<evidence type="ECO:0000313" key="4">
    <source>
        <dbReference type="Proteomes" id="UP000220158"/>
    </source>
</evidence>
<keyword evidence="4" id="KW-1185">Reference proteome</keyword>
<reference evidence="3 4" key="1">
    <citation type="submission" date="2015-04" db="EMBL/GenBank/DDBJ databases">
        <authorList>
            <consortium name="Pathogen Informatics"/>
        </authorList>
    </citation>
    <scope>NUCLEOTIDE SEQUENCE [LARGE SCALE GENOMIC DNA]</scope>
    <source>
        <strain evidence="3 4">SGS1</strain>
    </source>
</reference>
<dbReference type="KEGG" id="prel:PRELSG_1403300"/>
<proteinExistence type="predicted"/>
<dbReference type="VEuPathDB" id="PlasmoDB:PRELSG_1403300"/>
<dbReference type="AlphaFoldDB" id="A0A1J1HBG3"/>
<feature type="transmembrane region" description="Helical" evidence="1">
    <location>
        <begin position="593"/>
        <end position="612"/>
    </location>
</feature>
<keyword evidence="3" id="KW-0418">Kinase</keyword>
<dbReference type="SUPFAM" id="SSF52821">
    <property type="entry name" value="Rhodanese/Cell cycle control phosphatase"/>
    <property type="match status" value="1"/>
</dbReference>
<organism evidence="3 4">
    <name type="scientific">Plasmodium relictum</name>
    <dbReference type="NCBI Taxonomy" id="85471"/>
    <lineage>
        <taxon>Eukaryota</taxon>
        <taxon>Sar</taxon>
        <taxon>Alveolata</taxon>
        <taxon>Apicomplexa</taxon>
        <taxon>Aconoidasida</taxon>
        <taxon>Haemosporida</taxon>
        <taxon>Plasmodiidae</taxon>
        <taxon>Plasmodium</taxon>
        <taxon>Plasmodium (Haemamoeba)</taxon>
    </lineage>
</organism>
<dbReference type="InterPro" id="IPR001763">
    <property type="entry name" value="Rhodanese-like_dom"/>
</dbReference>
<feature type="domain" description="Rhodanese" evidence="2">
    <location>
        <begin position="47"/>
        <end position="142"/>
    </location>
</feature>
<dbReference type="Pfam" id="PF00581">
    <property type="entry name" value="Rhodanese"/>
    <property type="match status" value="1"/>
</dbReference>
<dbReference type="EC" id="2.7.11.24" evidence="3"/>
<dbReference type="EMBL" id="LN835309">
    <property type="protein sequence ID" value="CRH02303.1"/>
    <property type="molecule type" value="Genomic_DNA"/>
</dbReference>
<sequence length="686" mass="82813">MIYKSIDFETLKKEVKNEEKNKRLLQFKIINSFYMYNYIQLLLDEGVNKSLFIIDIRSDDLFKENHIKNSVSIKNVNKINEIKNEIKSREKIKIIFYDDEEIKSLDDYNYLLSDYFFNVKADFYFLKGGYKNFEKEYFFLCLNNKNEKEFSQKCVPYINYPIKICDYIYLGNFIHINNPFVNKFLKIKHVYDFTSSGFVIKDDDELIYYRYDVLKKKLENRNFLKNESINYYNFLDTRMIYDVIYSMVNNIKSELTNEIINETKNSNEISVCDNKNLELKSKVFHKNNEFDNVKVKIKKENILIICNQGIKDQTSEKINSISLIICMCYLIFKKKYNVNFIIAYILKICNNLSINSQTLTFLENFYQSLIKSNFNLEFYLSKHKLQNKKSNRKSNMNNENESLLNIIKSDHFRNLIKKYEINRSFIILENSKEYILSISKKDILDINIIKEKIAKKENISYEFSMSSILFHIYNSKKINFEEINNFLEIIIDIINDDKIENPFKMPYFSLIVINLCKALFFDKIDMNMLKETDLEEENKNLEYNLFFLIYNNIIVCIDFIINNNCNNFIREEFEITLKIKEENLKNKKIDKKIYMMFLSLKYLLVSLFYFYVYPTIINFKFSYMDKICYLLEKIDKFADYYYSIFKIDINIFQNKNYKAQICSYDYLPVYFSDILRPFIIINNYLN</sequence>
<dbReference type="CDD" id="cd00158">
    <property type="entry name" value="RHOD"/>
    <property type="match status" value="1"/>
</dbReference>
<evidence type="ECO:0000256" key="1">
    <source>
        <dbReference type="SAM" id="Phobius"/>
    </source>
</evidence>
<dbReference type="GeneID" id="39738463"/>
<dbReference type="Gene3D" id="3.90.190.10">
    <property type="entry name" value="Protein tyrosine phosphatase superfamily"/>
    <property type="match status" value="1"/>
</dbReference>
<dbReference type="Proteomes" id="UP000220158">
    <property type="component" value="Chromosome 14"/>
</dbReference>
<name>A0A1J1HBG3_PLARL</name>
<evidence type="ECO:0000259" key="2">
    <source>
        <dbReference type="PROSITE" id="PS50206"/>
    </source>
</evidence>
<protein>
    <submittedName>
        <fullName evidence="3">Mitogen-activated protein kinase phosphatase 1, putative</fullName>
        <ecNumber evidence="3">2.7.11.24</ecNumber>
    </submittedName>
</protein>
<keyword evidence="3" id="KW-0808">Transferase</keyword>
<dbReference type="InterPro" id="IPR036873">
    <property type="entry name" value="Rhodanese-like_dom_sf"/>
</dbReference>
<dbReference type="InterPro" id="IPR029021">
    <property type="entry name" value="Prot-tyrosine_phosphatase-like"/>
</dbReference>
<dbReference type="OrthoDB" id="26523at2759"/>
<dbReference type="PROSITE" id="PS50206">
    <property type="entry name" value="RHODANESE_3"/>
    <property type="match status" value="1"/>
</dbReference>
<evidence type="ECO:0000313" key="3">
    <source>
        <dbReference type="EMBL" id="CRH02303.1"/>
    </source>
</evidence>
<dbReference type="Gene3D" id="3.40.250.10">
    <property type="entry name" value="Rhodanese-like domain"/>
    <property type="match status" value="1"/>
</dbReference>
<accession>A0A1J1HBG3</accession>
<keyword evidence="1" id="KW-1133">Transmembrane helix</keyword>
<keyword evidence="1" id="KW-0472">Membrane</keyword>
<dbReference type="GO" id="GO:0004707">
    <property type="term" value="F:MAP kinase activity"/>
    <property type="evidence" value="ECO:0007669"/>
    <property type="project" value="UniProtKB-EC"/>
</dbReference>
<keyword evidence="1" id="KW-0812">Transmembrane</keyword>